<proteinExistence type="inferred from homology"/>
<dbReference type="GO" id="GO:0005886">
    <property type="term" value="C:plasma membrane"/>
    <property type="evidence" value="ECO:0007669"/>
    <property type="project" value="UniProtKB-SubCell"/>
</dbReference>
<dbReference type="RefSeq" id="WP_123148240.1">
    <property type="nucleotide sequence ID" value="NZ_FUIG01000024.1"/>
</dbReference>
<dbReference type="GO" id="GO:0015031">
    <property type="term" value="P:protein transport"/>
    <property type="evidence" value="ECO:0007669"/>
    <property type="project" value="UniProtKB-KW"/>
</dbReference>
<evidence type="ECO:0000256" key="1">
    <source>
        <dbReference type="ARBA" id="ARBA00004651"/>
    </source>
</evidence>
<dbReference type="InterPro" id="IPR050366">
    <property type="entry name" value="BP-dependent_transpt_permease"/>
</dbReference>
<feature type="transmembrane region" description="Helical" evidence="9">
    <location>
        <begin position="106"/>
        <end position="132"/>
    </location>
</feature>
<keyword evidence="3" id="KW-1003">Cell membrane</keyword>
<organism evidence="11 12">
    <name type="scientific">Mesorhizobium delmotii</name>
    <dbReference type="NCBI Taxonomy" id="1631247"/>
    <lineage>
        <taxon>Bacteria</taxon>
        <taxon>Pseudomonadati</taxon>
        <taxon>Pseudomonadota</taxon>
        <taxon>Alphaproteobacteria</taxon>
        <taxon>Hyphomicrobiales</taxon>
        <taxon>Phyllobacteriaceae</taxon>
        <taxon>Mesorhizobium</taxon>
    </lineage>
</organism>
<dbReference type="Proteomes" id="UP000245698">
    <property type="component" value="Unassembled WGS sequence"/>
</dbReference>
<feature type="domain" description="ABC transmembrane type-1" evidence="10">
    <location>
        <begin position="104"/>
        <end position="293"/>
    </location>
</feature>
<protein>
    <submittedName>
        <fullName evidence="11">ABC-type dipeptide/oligopeptide/nickel transport system, permease component</fullName>
    </submittedName>
</protein>
<evidence type="ECO:0000256" key="2">
    <source>
        <dbReference type="ARBA" id="ARBA00022448"/>
    </source>
</evidence>
<comment type="similarity">
    <text evidence="9">Belongs to the binding-protein-dependent transport system permease family.</text>
</comment>
<accession>A0A2P9AIB3</accession>
<sequence length="308" mass="33267">MSFAQTNLSLKVSAPEAQRGASLSRRIWKAALASNEFRVGVAIFAVLGLAALLYPALSGIDPTKMNVAGRLQSPPFLGDKWNWAAPLGTDQIGRDMLVRSLVGLRYSLLIGLSTVVVMLIIGCSLGSLAGYYGGRIDMVIMRITDAQLSIPMIILAITVLGVSRPTIPAIILVLGLSSWPVYARVTRSVVMTERKSEYVRAAQVSGASDFRIMVWLLAPLVLPPIIFVSVLDVARMMIFESILGFIGLGVQPPTPTFGNIIADGRKYLLNAWWIATMPGVFLCLTLTSINLMGASLERARNRIYGGVS</sequence>
<dbReference type="EMBL" id="FUIG01000024">
    <property type="protein sequence ID" value="SJM30870.1"/>
    <property type="molecule type" value="Genomic_DNA"/>
</dbReference>
<name>A0A2P9AIB3_9HYPH</name>
<evidence type="ECO:0000256" key="4">
    <source>
        <dbReference type="ARBA" id="ARBA00022692"/>
    </source>
</evidence>
<evidence type="ECO:0000256" key="8">
    <source>
        <dbReference type="ARBA" id="ARBA00023136"/>
    </source>
</evidence>
<dbReference type="PANTHER" id="PTHR43386:SF1">
    <property type="entry name" value="D,D-DIPEPTIDE TRANSPORT SYSTEM PERMEASE PROTEIN DDPC-RELATED"/>
    <property type="match status" value="1"/>
</dbReference>
<dbReference type="PROSITE" id="PS50928">
    <property type="entry name" value="ABC_TM1"/>
    <property type="match status" value="1"/>
</dbReference>
<keyword evidence="7 9" id="KW-1133">Transmembrane helix</keyword>
<feature type="transmembrane region" description="Helical" evidence="9">
    <location>
        <begin position="212"/>
        <end position="231"/>
    </location>
</feature>
<dbReference type="Gene3D" id="1.10.3720.10">
    <property type="entry name" value="MetI-like"/>
    <property type="match status" value="1"/>
</dbReference>
<reference evidence="12" key="1">
    <citation type="submission" date="2016-12" db="EMBL/GenBank/DDBJ databases">
        <authorList>
            <person name="Brunel B."/>
        </authorList>
    </citation>
    <scope>NUCLEOTIDE SEQUENCE [LARGE SCALE GENOMIC DNA]</scope>
</reference>
<keyword evidence="2 9" id="KW-0813">Transport</keyword>
<dbReference type="GO" id="GO:0015833">
    <property type="term" value="P:peptide transport"/>
    <property type="evidence" value="ECO:0007669"/>
    <property type="project" value="UniProtKB-KW"/>
</dbReference>
<evidence type="ECO:0000256" key="9">
    <source>
        <dbReference type="RuleBase" id="RU363032"/>
    </source>
</evidence>
<dbReference type="CDD" id="cd06261">
    <property type="entry name" value="TM_PBP2"/>
    <property type="match status" value="1"/>
</dbReference>
<keyword evidence="4 9" id="KW-0812">Transmembrane</keyword>
<evidence type="ECO:0000256" key="7">
    <source>
        <dbReference type="ARBA" id="ARBA00022989"/>
    </source>
</evidence>
<gene>
    <name evidence="11" type="ORF">BQ8482_180098</name>
</gene>
<keyword evidence="12" id="KW-1185">Reference proteome</keyword>
<evidence type="ECO:0000259" key="10">
    <source>
        <dbReference type="PROSITE" id="PS50928"/>
    </source>
</evidence>
<dbReference type="InterPro" id="IPR035906">
    <property type="entry name" value="MetI-like_sf"/>
</dbReference>
<evidence type="ECO:0000256" key="5">
    <source>
        <dbReference type="ARBA" id="ARBA00022856"/>
    </source>
</evidence>
<keyword evidence="8 9" id="KW-0472">Membrane</keyword>
<evidence type="ECO:0000313" key="11">
    <source>
        <dbReference type="EMBL" id="SJM30870.1"/>
    </source>
</evidence>
<feature type="transmembrane region" description="Helical" evidence="9">
    <location>
        <begin position="37"/>
        <end position="57"/>
    </location>
</feature>
<dbReference type="PANTHER" id="PTHR43386">
    <property type="entry name" value="OLIGOPEPTIDE TRANSPORT SYSTEM PERMEASE PROTEIN APPC"/>
    <property type="match status" value="1"/>
</dbReference>
<dbReference type="Pfam" id="PF00528">
    <property type="entry name" value="BPD_transp_1"/>
    <property type="match status" value="1"/>
</dbReference>
<feature type="transmembrane region" description="Helical" evidence="9">
    <location>
        <begin position="271"/>
        <end position="292"/>
    </location>
</feature>
<evidence type="ECO:0000256" key="6">
    <source>
        <dbReference type="ARBA" id="ARBA00022927"/>
    </source>
</evidence>
<dbReference type="InterPro" id="IPR000515">
    <property type="entry name" value="MetI-like"/>
</dbReference>
<dbReference type="AlphaFoldDB" id="A0A2P9AIB3"/>
<evidence type="ECO:0000313" key="12">
    <source>
        <dbReference type="Proteomes" id="UP000245698"/>
    </source>
</evidence>
<keyword evidence="5" id="KW-0571">Peptide transport</keyword>
<keyword evidence="6" id="KW-0653">Protein transport</keyword>
<evidence type="ECO:0000256" key="3">
    <source>
        <dbReference type="ARBA" id="ARBA00022475"/>
    </source>
</evidence>
<dbReference type="SUPFAM" id="SSF161098">
    <property type="entry name" value="MetI-like"/>
    <property type="match status" value="1"/>
</dbReference>
<comment type="subcellular location">
    <subcellularLocation>
        <location evidence="1 9">Cell membrane</location>
        <topology evidence="1 9">Multi-pass membrane protein</topology>
    </subcellularLocation>
</comment>
<dbReference type="GO" id="GO:0055085">
    <property type="term" value="P:transmembrane transport"/>
    <property type="evidence" value="ECO:0007669"/>
    <property type="project" value="InterPro"/>
</dbReference>